<dbReference type="OrthoDB" id="6358229at2759"/>
<dbReference type="EMBL" id="JAHLQT010013773">
    <property type="protein sequence ID" value="KAG7170661.1"/>
    <property type="molecule type" value="Genomic_DNA"/>
</dbReference>
<dbReference type="GO" id="GO:0015293">
    <property type="term" value="F:symporter activity"/>
    <property type="evidence" value="ECO:0007669"/>
    <property type="project" value="TreeGrafter"/>
</dbReference>
<feature type="transmembrane region" description="Helical" evidence="9">
    <location>
        <begin position="350"/>
        <end position="376"/>
    </location>
</feature>
<sequence length="605" mass="65478">MNSTEGAATVEVFGSTSRFKVVDYIVFSAMLVISVAIGVHSALRGRGTSSTQEYLLGGRTMPILPVALSLLGGAISAISILGNATEMYFYGTQLVMNLGGCVVGTLVMRNILLPVLYPLNIISMFEYIEMRFKSQLLRKMATAIQLLASMVYVGICLYGPSLTLSSVTSLPIWASCLIMGFICSFYITIGGVKAVVYTDVVQTLIMFGGVLVVSVLCCVQLGGPGIVWTIADQGGRLEFFNMDTSPFVRHTFWSTQVLGMYVVLSMAGLNQPQFQRFVSVKNLKQSQSLCILFIVGLFMLWGVFYFSGLVAYAVYSDCDPLTSGRIEKPDQIIPYLVTDKLSHLVGMSGLFVASVYGGVLSSLSSHGNSIACIIWVDFLKERDYFKNISDRSATNFIRVLSSMTGVVAICMGLVVGKLGTIFQVAYSLLSAIKGPLSGIFLVGICAPWVNTKGATVGFTLAFLFNMWMVIGKFVTGSSTPKKLPLSTLGCPENLLNVTLSTTTTPTTITTSPESGSHTMYDISYCYNGITGVLNTFIISTLVSLCTGPMAPQDVEAKLVNATAARLYLWLWRLVKGHHHTATTTTPDKEAQAHMLSPLDLQTPME</sequence>
<feature type="transmembrane region" description="Helical" evidence="9">
    <location>
        <begin position="251"/>
        <end position="269"/>
    </location>
</feature>
<evidence type="ECO:0000256" key="5">
    <source>
        <dbReference type="ARBA" id="ARBA00023065"/>
    </source>
</evidence>
<evidence type="ECO:0000256" key="2">
    <source>
        <dbReference type="ARBA" id="ARBA00022448"/>
    </source>
</evidence>
<dbReference type="InterPro" id="IPR051163">
    <property type="entry name" value="Sodium:Solute_Symporter_SSF"/>
</dbReference>
<feature type="region of interest" description="Disordered" evidence="8">
    <location>
        <begin position="581"/>
        <end position="605"/>
    </location>
</feature>
<feature type="transmembrane region" description="Helical" evidence="9">
    <location>
        <begin position="94"/>
        <end position="119"/>
    </location>
</feature>
<dbReference type="PANTHER" id="PTHR42985:SF40">
    <property type="entry name" value="LD47995P-RELATED"/>
    <property type="match status" value="1"/>
</dbReference>
<comment type="subcellular location">
    <subcellularLocation>
        <location evidence="1">Cell membrane</location>
        <topology evidence="1">Multi-pass membrane protein</topology>
    </subcellularLocation>
</comment>
<feature type="transmembrane region" description="Helical" evidence="9">
    <location>
        <begin position="204"/>
        <end position="231"/>
    </location>
</feature>
<dbReference type="PANTHER" id="PTHR42985">
    <property type="entry name" value="SODIUM-COUPLED MONOCARBOXYLATE TRANSPORTER"/>
    <property type="match status" value="1"/>
</dbReference>
<keyword evidence="6" id="KW-0739">Sodium transport</keyword>
<evidence type="ECO:0000256" key="8">
    <source>
        <dbReference type="SAM" id="MobiDB-lite"/>
    </source>
</evidence>
<dbReference type="CDD" id="cd11492">
    <property type="entry name" value="SLC5sbd_NIS-SMVT"/>
    <property type="match status" value="1"/>
</dbReference>
<feature type="transmembrane region" description="Helical" evidence="9">
    <location>
        <begin position="140"/>
        <end position="160"/>
    </location>
</feature>
<protein>
    <submittedName>
        <fullName evidence="10">Sodium-coupled monocarboxylate transporter 1-like 3</fullName>
    </submittedName>
</protein>
<dbReference type="Proteomes" id="UP000747542">
    <property type="component" value="Unassembled WGS sequence"/>
</dbReference>
<feature type="transmembrane region" description="Helical" evidence="9">
    <location>
        <begin position="24"/>
        <end position="43"/>
    </location>
</feature>
<evidence type="ECO:0000313" key="10">
    <source>
        <dbReference type="EMBL" id="KAG7170661.1"/>
    </source>
</evidence>
<feature type="transmembrane region" description="Helical" evidence="9">
    <location>
        <begin position="172"/>
        <end position="192"/>
    </location>
</feature>
<feature type="transmembrane region" description="Helical" evidence="9">
    <location>
        <begin position="456"/>
        <end position="474"/>
    </location>
</feature>
<dbReference type="GO" id="GO:0005886">
    <property type="term" value="C:plasma membrane"/>
    <property type="evidence" value="ECO:0007669"/>
    <property type="project" value="UniProtKB-SubCell"/>
</dbReference>
<feature type="transmembrane region" description="Helical" evidence="9">
    <location>
        <begin position="424"/>
        <end position="449"/>
    </location>
</feature>
<feature type="transmembrane region" description="Helical" evidence="9">
    <location>
        <begin position="289"/>
        <end position="315"/>
    </location>
</feature>
<accession>A0A8J5N179</accession>
<keyword evidence="4" id="KW-0915">Sodium</keyword>
<keyword evidence="9" id="KW-1133">Transmembrane helix</keyword>
<keyword evidence="11" id="KW-1185">Reference proteome</keyword>
<evidence type="ECO:0000256" key="3">
    <source>
        <dbReference type="ARBA" id="ARBA00022475"/>
    </source>
</evidence>
<evidence type="ECO:0000256" key="9">
    <source>
        <dbReference type="SAM" id="Phobius"/>
    </source>
</evidence>
<dbReference type="Pfam" id="PF00474">
    <property type="entry name" value="SSF"/>
    <property type="match status" value="1"/>
</dbReference>
<dbReference type="AlphaFoldDB" id="A0A8J5N179"/>
<proteinExistence type="inferred from homology"/>
<keyword evidence="2" id="KW-0813">Transport</keyword>
<comment type="caution">
    <text evidence="10">The sequence shown here is derived from an EMBL/GenBank/DDBJ whole genome shotgun (WGS) entry which is preliminary data.</text>
</comment>
<dbReference type="InterPro" id="IPR001734">
    <property type="entry name" value="Na/solute_symporter"/>
</dbReference>
<dbReference type="NCBIfam" id="TIGR00813">
    <property type="entry name" value="sss"/>
    <property type="match status" value="1"/>
</dbReference>
<dbReference type="GO" id="GO:0006814">
    <property type="term" value="P:sodium ion transport"/>
    <property type="evidence" value="ECO:0007669"/>
    <property type="project" value="UniProtKB-KW"/>
</dbReference>
<evidence type="ECO:0000256" key="1">
    <source>
        <dbReference type="ARBA" id="ARBA00004651"/>
    </source>
</evidence>
<keyword evidence="9" id="KW-0812">Transmembrane</keyword>
<keyword evidence="9" id="KW-0472">Membrane</keyword>
<keyword evidence="5" id="KW-0406">Ion transport</keyword>
<keyword evidence="3" id="KW-1003">Cell membrane</keyword>
<evidence type="ECO:0000256" key="7">
    <source>
        <dbReference type="RuleBase" id="RU362091"/>
    </source>
</evidence>
<dbReference type="PROSITE" id="PS50283">
    <property type="entry name" value="NA_SOLUT_SYMP_3"/>
    <property type="match status" value="1"/>
</dbReference>
<reference evidence="10" key="1">
    <citation type="journal article" date="2021" name="Sci. Adv.">
        <title>The American lobster genome reveals insights on longevity, neural, and immune adaptations.</title>
        <authorList>
            <person name="Polinski J.M."/>
            <person name="Zimin A.V."/>
            <person name="Clark K.F."/>
            <person name="Kohn A.B."/>
            <person name="Sadowski N."/>
            <person name="Timp W."/>
            <person name="Ptitsyn A."/>
            <person name="Khanna P."/>
            <person name="Romanova D.Y."/>
            <person name="Williams P."/>
            <person name="Greenwood S.J."/>
            <person name="Moroz L.L."/>
            <person name="Walt D.R."/>
            <person name="Bodnar A.G."/>
        </authorList>
    </citation>
    <scope>NUCLEOTIDE SEQUENCE</scope>
    <source>
        <strain evidence="10">GMGI-L3</strain>
    </source>
</reference>
<name>A0A8J5N179_HOMAM</name>
<evidence type="ECO:0000256" key="4">
    <source>
        <dbReference type="ARBA" id="ARBA00023053"/>
    </source>
</evidence>
<feature type="transmembrane region" description="Helical" evidence="9">
    <location>
        <begin position="396"/>
        <end position="418"/>
    </location>
</feature>
<gene>
    <name evidence="10" type="primary">Slc5A8-L3</name>
    <name evidence="10" type="ORF">Hamer_G013480</name>
</gene>
<feature type="transmembrane region" description="Helical" evidence="9">
    <location>
        <begin position="63"/>
        <end position="82"/>
    </location>
</feature>
<evidence type="ECO:0000256" key="6">
    <source>
        <dbReference type="ARBA" id="ARBA00023201"/>
    </source>
</evidence>
<comment type="similarity">
    <text evidence="7">Belongs to the sodium:solute symporter (SSF) (TC 2.A.21) family.</text>
</comment>
<organism evidence="10 11">
    <name type="scientific">Homarus americanus</name>
    <name type="common">American lobster</name>
    <dbReference type="NCBI Taxonomy" id="6706"/>
    <lineage>
        <taxon>Eukaryota</taxon>
        <taxon>Metazoa</taxon>
        <taxon>Ecdysozoa</taxon>
        <taxon>Arthropoda</taxon>
        <taxon>Crustacea</taxon>
        <taxon>Multicrustacea</taxon>
        <taxon>Malacostraca</taxon>
        <taxon>Eumalacostraca</taxon>
        <taxon>Eucarida</taxon>
        <taxon>Decapoda</taxon>
        <taxon>Pleocyemata</taxon>
        <taxon>Astacidea</taxon>
        <taxon>Nephropoidea</taxon>
        <taxon>Nephropidae</taxon>
        <taxon>Homarus</taxon>
    </lineage>
</organism>
<evidence type="ECO:0000313" key="11">
    <source>
        <dbReference type="Proteomes" id="UP000747542"/>
    </source>
</evidence>